<evidence type="ECO:0000256" key="2">
    <source>
        <dbReference type="ARBA" id="ARBA00022801"/>
    </source>
</evidence>
<feature type="chain" id="PRO_5046465002" description="Phospholipase/carboxylesterase/thioesterase domain-containing protein" evidence="3">
    <location>
        <begin position="23"/>
        <end position="231"/>
    </location>
</feature>
<dbReference type="SUPFAM" id="SSF53474">
    <property type="entry name" value="alpha/beta-Hydrolases"/>
    <property type="match status" value="1"/>
</dbReference>
<keyword evidence="2" id="KW-0378">Hydrolase</keyword>
<dbReference type="PANTHER" id="PTHR10655">
    <property type="entry name" value="LYSOPHOSPHOLIPASE-RELATED"/>
    <property type="match status" value="1"/>
</dbReference>
<dbReference type="InterPro" id="IPR029058">
    <property type="entry name" value="AB_hydrolase_fold"/>
</dbReference>
<dbReference type="PANTHER" id="PTHR10655:SF17">
    <property type="entry name" value="LYSOPHOSPHOLIPASE-LIKE PROTEIN 1"/>
    <property type="match status" value="1"/>
</dbReference>
<sequence length="231" mass="25046">MRIWHRYCLTVVLILLASPVCAALNGLLLTPQNGQPARHLLVLLHGYGSNEQDLLPIADFLAADYAVVSLRAPIALGGDHYAWYRAGDLSQSDIDAASGQVIVRVRQLQQQLAISPARTLLAGFSQGAVMGWNIAFHYPTSVGAIAIFSGHLPPSLPHTAPLGLLPSVFVGHGRADERIPLALDEQAVASAQRWGYSVAFHRYAQQGHTISSPELEDFKHWAQAFTPQTSD</sequence>
<accession>A0ABS5T2V3</accession>
<evidence type="ECO:0000256" key="3">
    <source>
        <dbReference type="SAM" id="SignalP"/>
    </source>
</evidence>
<feature type="domain" description="Phospholipase/carboxylesterase/thioesterase" evidence="4">
    <location>
        <begin position="33"/>
        <end position="222"/>
    </location>
</feature>
<keyword evidence="3" id="KW-0732">Signal</keyword>
<comment type="similarity">
    <text evidence="1">Belongs to the AB hydrolase superfamily. AB hydrolase 2 family.</text>
</comment>
<name>A0ABS5T2V3_9GAMM</name>
<organism evidence="5 6">
    <name type="scientific">Rosenbergiella australiborealis</name>
    <dbReference type="NCBI Taxonomy" id="1544696"/>
    <lineage>
        <taxon>Bacteria</taxon>
        <taxon>Pseudomonadati</taxon>
        <taxon>Pseudomonadota</taxon>
        <taxon>Gammaproteobacteria</taxon>
        <taxon>Enterobacterales</taxon>
        <taxon>Erwiniaceae</taxon>
        <taxon>Rosenbergiella</taxon>
    </lineage>
</organism>
<dbReference type="InterPro" id="IPR003140">
    <property type="entry name" value="PLipase/COase/thioEstase"/>
</dbReference>
<evidence type="ECO:0000313" key="5">
    <source>
        <dbReference type="EMBL" id="MBT0726666.1"/>
    </source>
</evidence>
<evidence type="ECO:0000259" key="4">
    <source>
        <dbReference type="Pfam" id="PF02230"/>
    </source>
</evidence>
<dbReference type="Pfam" id="PF02230">
    <property type="entry name" value="Abhydrolase_2"/>
    <property type="match status" value="1"/>
</dbReference>
<dbReference type="RefSeq" id="WP_214212467.1">
    <property type="nucleotide sequence ID" value="NZ_JABBFO010000002.1"/>
</dbReference>
<proteinExistence type="inferred from homology"/>
<feature type="signal peptide" evidence="3">
    <location>
        <begin position="1"/>
        <end position="22"/>
    </location>
</feature>
<reference evidence="5 6" key="1">
    <citation type="submission" date="2020-04" db="EMBL/GenBank/DDBJ databases">
        <title>Genome sequencing of Rosenbergiella species.</title>
        <authorList>
            <person name="Alvarez-Perez S."/>
            <person name="Lievens B."/>
        </authorList>
    </citation>
    <scope>NUCLEOTIDE SEQUENCE [LARGE SCALE GENOMIC DNA]</scope>
    <source>
        <strain evidence="5 6">CdVSA20.1</strain>
    </source>
</reference>
<dbReference type="EMBL" id="JABBFO010000002">
    <property type="protein sequence ID" value="MBT0726666.1"/>
    <property type="molecule type" value="Genomic_DNA"/>
</dbReference>
<comment type="caution">
    <text evidence="5">The sequence shown here is derived from an EMBL/GenBank/DDBJ whole genome shotgun (WGS) entry which is preliminary data.</text>
</comment>
<keyword evidence="6" id="KW-1185">Reference proteome</keyword>
<dbReference type="InterPro" id="IPR050565">
    <property type="entry name" value="LYPA1-2/EST-like"/>
</dbReference>
<gene>
    <name evidence="5" type="ORF">HGT73_04585</name>
</gene>
<evidence type="ECO:0000256" key="1">
    <source>
        <dbReference type="ARBA" id="ARBA00006499"/>
    </source>
</evidence>
<dbReference type="Proteomes" id="UP000786875">
    <property type="component" value="Unassembled WGS sequence"/>
</dbReference>
<evidence type="ECO:0000313" key="6">
    <source>
        <dbReference type="Proteomes" id="UP000786875"/>
    </source>
</evidence>
<protein>
    <recommendedName>
        <fullName evidence="4">Phospholipase/carboxylesterase/thioesterase domain-containing protein</fullName>
    </recommendedName>
</protein>
<dbReference type="Gene3D" id="3.40.50.1820">
    <property type="entry name" value="alpha/beta hydrolase"/>
    <property type="match status" value="1"/>
</dbReference>